<dbReference type="EMBL" id="BGPR01000272">
    <property type="protein sequence ID" value="GBM09559.1"/>
    <property type="molecule type" value="Genomic_DNA"/>
</dbReference>
<name>A0A4Y2CZM5_ARAVE</name>
<protein>
    <submittedName>
        <fullName evidence="1">Uncharacterized protein</fullName>
    </submittedName>
</protein>
<reference evidence="1 2" key="1">
    <citation type="journal article" date="2019" name="Sci. Rep.">
        <title>Orb-weaving spider Araneus ventricosus genome elucidates the spidroin gene catalogue.</title>
        <authorList>
            <person name="Kono N."/>
            <person name="Nakamura H."/>
            <person name="Ohtoshi R."/>
            <person name="Moran D.A.P."/>
            <person name="Shinohara A."/>
            <person name="Yoshida Y."/>
            <person name="Fujiwara M."/>
            <person name="Mori M."/>
            <person name="Tomita M."/>
            <person name="Arakawa K."/>
        </authorList>
    </citation>
    <scope>NUCLEOTIDE SEQUENCE [LARGE SCALE GENOMIC DNA]</scope>
</reference>
<dbReference type="Proteomes" id="UP000499080">
    <property type="component" value="Unassembled WGS sequence"/>
</dbReference>
<organism evidence="1 2">
    <name type="scientific">Araneus ventricosus</name>
    <name type="common">Orbweaver spider</name>
    <name type="synonym">Epeira ventricosa</name>
    <dbReference type="NCBI Taxonomy" id="182803"/>
    <lineage>
        <taxon>Eukaryota</taxon>
        <taxon>Metazoa</taxon>
        <taxon>Ecdysozoa</taxon>
        <taxon>Arthropoda</taxon>
        <taxon>Chelicerata</taxon>
        <taxon>Arachnida</taxon>
        <taxon>Araneae</taxon>
        <taxon>Araneomorphae</taxon>
        <taxon>Entelegynae</taxon>
        <taxon>Araneoidea</taxon>
        <taxon>Araneidae</taxon>
        <taxon>Araneus</taxon>
    </lineage>
</organism>
<keyword evidence="2" id="KW-1185">Reference proteome</keyword>
<dbReference type="AlphaFoldDB" id="A0A4Y2CZM5"/>
<sequence length="95" mass="11121">MHLRAEWFANHSRAAGPQVRMESLLLHGRFANRPQRAKSCWFFPKRFAVHVGMRSSIVRHSLRTSFEPARSNLQPKVYSKALPKILLHWRLTSND</sequence>
<gene>
    <name evidence="1" type="ORF">AVEN_29414_1</name>
</gene>
<evidence type="ECO:0000313" key="1">
    <source>
        <dbReference type="EMBL" id="GBM09559.1"/>
    </source>
</evidence>
<evidence type="ECO:0000313" key="2">
    <source>
        <dbReference type="Proteomes" id="UP000499080"/>
    </source>
</evidence>
<proteinExistence type="predicted"/>
<accession>A0A4Y2CZM5</accession>
<comment type="caution">
    <text evidence="1">The sequence shown here is derived from an EMBL/GenBank/DDBJ whole genome shotgun (WGS) entry which is preliminary data.</text>
</comment>